<keyword evidence="4 6" id="KW-0326">Glycosidase</keyword>
<dbReference type="SUPFAM" id="SSF81296">
    <property type="entry name" value="E set domains"/>
    <property type="match status" value="1"/>
</dbReference>
<feature type="active site" evidence="7">
    <location>
        <position position="588"/>
    </location>
</feature>
<feature type="active site" evidence="6">
    <location>
        <position position="530"/>
    </location>
</feature>
<dbReference type="Gene3D" id="2.60.40.10">
    <property type="entry name" value="Immunoglobulins"/>
    <property type="match status" value="1"/>
</dbReference>
<evidence type="ECO:0000256" key="5">
    <source>
        <dbReference type="ARBA" id="ARBA00023326"/>
    </source>
</evidence>
<comment type="caution">
    <text evidence="11">The sequence shown here is derived from an EMBL/GenBank/DDBJ whole genome shotgun (WGS) entry which is preliminary data.</text>
</comment>
<evidence type="ECO:0000256" key="2">
    <source>
        <dbReference type="ARBA" id="ARBA00022801"/>
    </source>
</evidence>
<feature type="active site" evidence="7">
    <location>
        <position position="579"/>
    </location>
</feature>
<sequence length="608" mass="65097">MKLLPAHLRVLVLPAIAASTIGAAGDARPVIRLNQIGFLPDTVKRAVVASDSTVPLRWRVLDAQGKTAAAGQTTVVGTDRASGDNVHLVRFDQVTKPGTYRIRISDQTSRAFAVRTGLYAPLASAALNFFYQNRAGVPIEARYAGGTQWARPAGHPREIATCFRGTDERGTVWPGCSYTLDVTGGWYDAGDQGKYVVNGGISLWTLQNLYERQAASGRFTFADGRARLPEAGNRINDLLDEARWEMRFLLAMQIPDGVRAEVPVGPLPSAGPLTLRTIDAGGMAHQKVADRNWTPLPTPPHKDKEDRLLYPPTTGATLNLAAVAAQCARIWRSVDPAFSATCLTAAKRAYRAALRNPQVYATNSFTGSGGYGDNDLSDELYWATAELWATTGEAVYGDALAAMPARSAPVGEPNWGNVAALGTFTLATAPGIPQADAARARAALVAAADGFLAETERSGYRIPYATLDYPWGSNSSILNRAMILGVAHGLTGEARYRVGVVDAMDYMLGRNPLDQSYVSGFGARPLLNPHHRFWAHQLDPSLPGPPPGVVSGGPNSTSMSDPIALTMKGKCAPQRCWKDDISAYALNEVAINWNAPLLWVAAYLDGGA</sequence>
<dbReference type="InterPro" id="IPR018221">
    <property type="entry name" value="Glyco_hydro_9_His_AS"/>
</dbReference>
<dbReference type="GO" id="GO:0016787">
    <property type="term" value="F:hydrolase activity"/>
    <property type="evidence" value="ECO:0007669"/>
    <property type="project" value="UniProtKB-KW"/>
</dbReference>
<dbReference type="SUPFAM" id="SSF48208">
    <property type="entry name" value="Six-hairpin glycosidases"/>
    <property type="match status" value="1"/>
</dbReference>
<feature type="chain" id="PRO_5044958866" description="Endoglucanase" evidence="8">
    <location>
        <begin position="18"/>
        <end position="608"/>
    </location>
</feature>
<dbReference type="EC" id="3.2.1.4" evidence="8"/>
<evidence type="ECO:0000259" key="9">
    <source>
        <dbReference type="Pfam" id="PF00759"/>
    </source>
</evidence>
<organism evidence="11 12">
    <name type="scientific">Sphingomonas molluscorum</name>
    <dbReference type="NCBI Taxonomy" id="418184"/>
    <lineage>
        <taxon>Bacteria</taxon>
        <taxon>Pseudomonadati</taxon>
        <taxon>Pseudomonadota</taxon>
        <taxon>Alphaproteobacteria</taxon>
        <taxon>Sphingomonadales</taxon>
        <taxon>Sphingomonadaceae</taxon>
        <taxon>Sphingomonas</taxon>
    </lineage>
</organism>
<dbReference type="InterPro" id="IPR012341">
    <property type="entry name" value="6hp_glycosidase-like_sf"/>
</dbReference>
<dbReference type="InterPro" id="IPR001701">
    <property type="entry name" value="Glyco_hydro_9"/>
</dbReference>
<dbReference type="CDD" id="cd02850">
    <property type="entry name" value="E_set_Cellulase_N"/>
    <property type="match status" value="1"/>
</dbReference>
<keyword evidence="3 6" id="KW-0119">Carbohydrate metabolism</keyword>
<evidence type="ECO:0000313" key="12">
    <source>
        <dbReference type="Proteomes" id="UP001380365"/>
    </source>
</evidence>
<keyword evidence="12" id="KW-1185">Reference proteome</keyword>
<dbReference type="PROSITE" id="PS00592">
    <property type="entry name" value="GH9_2"/>
    <property type="match status" value="1"/>
</dbReference>
<dbReference type="Pfam" id="PF02927">
    <property type="entry name" value="CelD_N"/>
    <property type="match status" value="1"/>
</dbReference>
<dbReference type="InterPro" id="IPR014756">
    <property type="entry name" value="Ig_E-set"/>
</dbReference>
<evidence type="ECO:0000313" key="11">
    <source>
        <dbReference type="EMBL" id="MEJ5093236.1"/>
    </source>
</evidence>
<keyword evidence="8" id="KW-0732">Signal</keyword>
<keyword evidence="2 6" id="KW-0378">Hydrolase</keyword>
<name>A0ABU8Q0F9_9SPHN</name>
<dbReference type="InterPro" id="IPR004197">
    <property type="entry name" value="Cellulase_Ig-like"/>
</dbReference>
<protein>
    <recommendedName>
        <fullName evidence="8">Endoglucanase</fullName>
        <ecNumber evidence="8">3.2.1.4</ecNumber>
    </recommendedName>
</protein>
<evidence type="ECO:0000259" key="10">
    <source>
        <dbReference type="Pfam" id="PF02927"/>
    </source>
</evidence>
<gene>
    <name evidence="11" type="ORF">WH159_01570</name>
</gene>
<evidence type="ECO:0000256" key="1">
    <source>
        <dbReference type="ARBA" id="ARBA00007072"/>
    </source>
</evidence>
<keyword evidence="8" id="KW-0136">Cellulose degradation</keyword>
<dbReference type="Proteomes" id="UP001380365">
    <property type="component" value="Unassembled WGS sequence"/>
</dbReference>
<dbReference type="EMBL" id="JBBGZA010000001">
    <property type="protein sequence ID" value="MEJ5093236.1"/>
    <property type="molecule type" value="Genomic_DNA"/>
</dbReference>
<feature type="domain" description="Glycoside hydrolase family 9" evidence="9">
    <location>
        <begin position="119"/>
        <end position="600"/>
    </location>
</feature>
<dbReference type="InterPro" id="IPR033126">
    <property type="entry name" value="Glyco_hydro_9_Asp/Glu_AS"/>
</dbReference>
<evidence type="ECO:0000256" key="4">
    <source>
        <dbReference type="ARBA" id="ARBA00023295"/>
    </source>
</evidence>
<dbReference type="InterPro" id="IPR008928">
    <property type="entry name" value="6-hairpin_glycosidase_sf"/>
</dbReference>
<proteinExistence type="inferred from homology"/>
<dbReference type="Pfam" id="PF00759">
    <property type="entry name" value="Glyco_hydro_9"/>
    <property type="match status" value="1"/>
</dbReference>
<dbReference type="RefSeq" id="WP_239555237.1">
    <property type="nucleotide sequence ID" value="NZ_JBBGZA010000001.1"/>
</dbReference>
<dbReference type="Gene3D" id="1.50.10.10">
    <property type="match status" value="1"/>
</dbReference>
<evidence type="ECO:0000256" key="3">
    <source>
        <dbReference type="ARBA" id="ARBA00023277"/>
    </source>
</evidence>
<dbReference type="InterPro" id="IPR013783">
    <property type="entry name" value="Ig-like_fold"/>
</dbReference>
<evidence type="ECO:0000256" key="8">
    <source>
        <dbReference type="RuleBase" id="RU361166"/>
    </source>
</evidence>
<keyword evidence="5 6" id="KW-0624">Polysaccharide degradation</keyword>
<evidence type="ECO:0000256" key="7">
    <source>
        <dbReference type="PROSITE-ProRule" id="PRU10060"/>
    </source>
</evidence>
<reference evidence="11 12" key="1">
    <citation type="submission" date="2023-12" db="EMBL/GenBank/DDBJ databases">
        <title>Gut-associated functions are favored during microbiome assembly across C. elegans life.</title>
        <authorList>
            <person name="Zimmermann J."/>
        </authorList>
    </citation>
    <scope>NUCLEOTIDE SEQUENCE [LARGE SCALE GENOMIC DNA]</scope>
    <source>
        <strain evidence="11 12">JUb134</strain>
    </source>
</reference>
<accession>A0ABU8Q0F9</accession>
<dbReference type="PANTHER" id="PTHR22298">
    <property type="entry name" value="ENDO-1,4-BETA-GLUCANASE"/>
    <property type="match status" value="1"/>
</dbReference>
<comment type="similarity">
    <text evidence="1 6 8">Belongs to the glycosyl hydrolase 9 (cellulase E) family.</text>
</comment>
<feature type="signal peptide" evidence="8">
    <location>
        <begin position="1"/>
        <end position="17"/>
    </location>
</feature>
<dbReference type="PROSITE" id="PS00698">
    <property type="entry name" value="GH9_3"/>
    <property type="match status" value="1"/>
</dbReference>
<comment type="catalytic activity">
    <reaction evidence="8">
        <text>Endohydrolysis of (1-&gt;4)-beta-D-glucosidic linkages in cellulose, lichenin and cereal beta-D-glucans.</text>
        <dbReference type="EC" id="3.2.1.4"/>
    </reaction>
</comment>
<feature type="domain" description="Cellulase Ig-like" evidence="10">
    <location>
        <begin position="27"/>
        <end position="109"/>
    </location>
</feature>
<evidence type="ECO:0000256" key="6">
    <source>
        <dbReference type="PROSITE-ProRule" id="PRU10059"/>
    </source>
</evidence>